<sequence length="390" mass="43532">MALRTAFFALAFAALCAFVYERANVVKTFYVNHPDRMARINATGSYEIKFQDRIRNCEDACLLEDKGLAILACDAGRDNWNTVMGVFHSPSIAQGELFVYNYATSGLLDADRLKKIELVGFPANLDFHTVGFGFDKESSTLFVTNHARTGSQIEQFKLDIERLVATHVRSIKHPDLIGPNAILPLNAEELLVSNDHYFLVRYFKPLAKIETYLGLPTGPVVYVNLQNGQVKTKVVARVPFPNGIHLINDTTLAVASSSRATILFYTVHDYQNLEYRSKVDLSYFPDNLAVAGDKLLIAGHAHLPTVAKFTESRHICNFPEKLTEAPSEVQEYCRSASATSWVSEWSEAEGVKHIYAGTEYPTSSTFLRDSQRNVGIIVGLYAKGIMVFKE</sequence>
<evidence type="ECO:0000313" key="2">
    <source>
        <dbReference type="EMBL" id="CEO53824.1"/>
    </source>
</evidence>
<dbReference type="EMBL" id="CDPU01000038">
    <property type="protein sequence ID" value="CEO53824.1"/>
    <property type="molecule type" value="Genomic_DNA"/>
</dbReference>
<protein>
    <recommendedName>
        <fullName evidence="3">Paraoxonase</fullName>
    </recommendedName>
</protein>
<dbReference type="PANTHER" id="PTHR11799:SF30">
    <property type="entry name" value="SERUM PARAOXONASE_ARYLESTERASE 2"/>
    <property type="match status" value="1"/>
</dbReference>
<organism evidence="2">
    <name type="scientific">Bionectria ochroleuca</name>
    <name type="common">Gliocladium roseum</name>
    <dbReference type="NCBI Taxonomy" id="29856"/>
    <lineage>
        <taxon>Eukaryota</taxon>
        <taxon>Fungi</taxon>
        <taxon>Dikarya</taxon>
        <taxon>Ascomycota</taxon>
        <taxon>Pezizomycotina</taxon>
        <taxon>Sordariomycetes</taxon>
        <taxon>Hypocreomycetidae</taxon>
        <taxon>Hypocreales</taxon>
        <taxon>Bionectriaceae</taxon>
        <taxon>Clonostachys</taxon>
    </lineage>
</organism>
<dbReference type="PANTHER" id="PTHR11799">
    <property type="entry name" value="PARAOXONASE"/>
    <property type="match status" value="1"/>
</dbReference>
<feature type="chain" id="PRO_5002131914" description="Paraoxonase" evidence="1">
    <location>
        <begin position="22"/>
        <end position="390"/>
    </location>
</feature>
<accession>A0A0B7K9Q7</accession>
<proteinExistence type="predicted"/>
<dbReference type="InterPro" id="IPR051288">
    <property type="entry name" value="Serum_paraoxonase/arylesterase"/>
</dbReference>
<keyword evidence="1" id="KW-0732">Signal</keyword>
<reference evidence="2" key="1">
    <citation type="submission" date="2015-01" db="EMBL/GenBank/DDBJ databases">
        <authorList>
            <person name="Durling Mikael"/>
        </authorList>
    </citation>
    <scope>NUCLEOTIDE SEQUENCE</scope>
</reference>
<dbReference type="InterPro" id="IPR011042">
    <property type="entry name" value="6-blade_b-propeller_TolB-like"/>
</dbReference>
<dbReference type="Gene3D" id="2.120.10.30">
    <property type="entry name" value="TolB, C-terminal domain"/>
    <property type="match status" value="1"/>
</dbReference>
<name>A0A0B7K9Q7_BIOOC</name>
<evidence type="ECO:0008006" key="3">
    <source>
        <dbReference type="Google" id="ProtNLM"/>
    </source>
</evidence>
<gene>
    <name evidence="2" type="ORF">BN869_000009882_1</name>
</gene>
<evidence type="ECO:0000256" key="1">
    <source>
        <dbReference type="SAM" id="SignalP"/>
    </source>
</evidence>
<feature type="signal peptide" evidence="1">
    <location>
        <begin position="1"/>
        <end position="21"/>
    </location>
</feature>
<dbReference type="SUPFAM" id="SSF63829">
    <property type="entry name" value="Calcium-dependent phosphotriesterase"/>
    <property type="match status" value="1"/>
</dbReference>
<dbReference type="AlphaFoldDB" id="A0A0B7K9Q7"/>